<sequence length="1038" mass="109817">MEGHGAIRIRLCSAVAVDHPDGTPDTTLAGRELGSRKARTLLALLAAERGRLVPLDRVVDALWPDVPPTDPAANVATLVSRTRRLLGPDVLTSTGRAYGLTARGPWTVDLDEAATLLAEAEARAEAGERVLAASAGRRALDLLGTQPALPDEGDAAWVLAVRREADALRRRARHVLATTLTPAEAARTAADAVATDPLDEQAVRDLMRAAVADGRPSAALAAYDALAARLREELGTDPDRATSDLHVAVLRESSLPTEPTSERPVPRPGLVGREPELAAAGAAWAGARDAHLLLVEGEAGIGKTRLLDAVAELAIVTGGLVLHGRCHPAERSLFLQPYVDALRPVLLDSPGSRLASLLHGHEAAWVALLPDLATVLPEVPALPADVDLQRRQAYDAVLAALHRLALDRPVLLTVDDLQDGGAATVDLLGYLAGRLGRSEVLLVAAVRAEDAATAERLADRAVRLRLEALPRSAVDALAAAAGLAGHGEQVMARTAGHPLSVVEYLRALAGGDSGVPDSLADAVLTRVGRLDEAQRTTVEAAAVLRRRLDPRLLAALLETTELSAVRQCEALVGQRLLVRSGDHYEFANDLLQECVHAALPPAVALAHHRRAADLMSDRPEAMAEHAYAAGDEPRAAHGWLLAGEDALRRAAVEDALGLLDRSLAVDTAFVGTRARALLARASVHEARTEFASALADVRDALSLARATDDRRLEMAALRAEGGDAAVGLGFPLDEVMRPLEDGLRLAADLGDRRAEADFTGRLVVLEASRLRLATALERAEKGVTRARSAGSEDALVLALDGLKTVRMYLGDPDRLEAVVAELEPLLRARGDTWLLQWTVFEKSFAAAGRGDLDQARALVAEALELNRLSGYPAYAGYLRAHDGWYLRLAGDLDTARRVGREAVEASSPVTHPWWYAIAAGLLAATLIETGDRAEAEAVARRGLAMGDVAMAGGRLRCLAALAALTRDDAVVREAGHALDAVECPPGEAWVTGADVYLLMGRPEPLDRATRGTWPALRTQTSSISSRAARSAPSVGTGT</sequence>
<protein>
    <submittedName>
        <fullName evidence="8">AAA family ATPase</fullName>
    </submittedName>
</protein>
<dbReference type="SMART" id="SM00862">
    <property type="entry name" value="Trans_reg_C"/>
    <property type="match status" value="1"/>
</dbReference>
<dbReference type="EMBL" id="JADKPN010000016">
    <property type="protein sequence ID" value="MBF4765528.1"/>
    <property type="molecule type" value="Genomic_DNA"/>
</dbReference>
<dbReference type="InterPro" id="IPR016032">
    <property type="entry name" value="Sig_transdc_resp-reg_C-effctor"/>
</dbReference>
<gene>
    <name evidence="8" type="ORF">ISU07_20555</name>
</gene>
<dbReference type="GO" id="GO:0004016">
    <property type="term" value="F:adenylate cyclase activity"/>
    <property type="evidence" value="ECO:0007669"/>
    <property type="project" value="TreeGrafter"/>
</dbReference>
<keyword evidence="3" id="KW-0067">ATP-binding</keyword>
<dbReference type="Gene3D" id="1.10.10.10">
    <property type="entry name" value="Winged helix-like DNA-binding domain superfamily/Winged helix DNA-binding domain"/>
    <property type="match status" value="1"/>
</dbReference>
<dbReference type="InterPro" id="IPR005158">
    <property type="entry name" value="BTAD"/>
</dbReference>
<evidence type="ECO:0000256" key="5">
    <source>
        <dbReference type="SAM" id="MobiDB-lite"/>
    </source>
</evidence>
<dbReference type="Pfam" id="PF03704">
    <property type="entry name" value="BTAD"/>
    <property type="match status" value="1"/>
</dbReference>
<feature type="domain" description="OmpR/PhoB-type" evidence="6">
    <location>
        <begin position="30"/>
        <end position="100"/>
    </location>
</feature>
<keyword evidence="2" id="KW-0547">Nucleotide-binding</keyword>
<evidence type="ECO:0000256" key="3">
    <source>
        <dbReference type="ARBA" id="ARBA00022840"/>
    </source>
</evidence>
<dbReference type="SMART" id="SM01043">
    <property type="entry name" value="BTAD"/>
    <property type="match status" value="1"/>
</dbReference>
<dbReference type="GO" id="GO:0005737">
    <property type="term" value="C:cytoplasm"/>
    <property type="evidence" value="ECO:0007669"/>
    <property type="project" value="TreeGrafter"/>
</dbReference>
<evidence type="ECO:0000256" key="2">
    <source>
        <dbReference type="ARBA" id="ARBA00022741"/>
    </source>
</evidence>
<evidence type="ECO:0000313" key="9">
    <source>
        <dbReference type="Proteomes" id="UP000640489"/>
    </source>
</evidence>
<proteinExistence type="inferred from homology"/>
<dbReference type="InterPro" id="IPR036388">
    <property type="entry name" value="WH-like_DNA-bd_sf"/>
</dbReference>
<dbReference type="Gene3D" id="1.25.40.10">
    <property type="entry name" value="Tetratricopeptide repeat domain"/>
    <property type="match status" value="3"/>
</dbReference>
<dbReference type="PANTHER" id="PTHR16305">
    <property type="entry name" value="TESTICULAR SOLUBLE ADENYLYL CYCLASE"/>
    <property type="match status" value="1"/>
</dbReference>
<evidence type="ECO:0000259" key="7">
    <source>
        <dbReference type="SMART" id="SM01043"/>
    </source>
</evidence>
<evidence type="ECO:0000256" key="1">
    <source>
        <dbReference type="ARBA" id="ARBA00005820"/>
    </source>
</evidence>
<comment type="caution">
    <text evidence="8">The sequence shown here is derived from an EMBL/GenBank/DDBJ whole genome shotgun (WGS) entry which is preliminary data.</text>
</comment>
<dbReference type="InterPro" id="IPR041664">
    <property type="entry name" value="AAA_16"/>
</dbReference>
<dbReference type="InterPro" id="IPR011990">
    <property type="entry name" value="TPR-like_helical_dom_sf"/>
</dbReference>
<feature type="domain" description="Bacterial transcriptional activator" evidence="7">
    <location>
        <begin position="108"/>
        <end position="250"/>
    </location>
</feature>
<dbReference type="GO" id="GO:0003677">
    <property type="term" value="F:DNA binding"/>
    <property type="evidence" value="ECO:0007669"/>
    <property type="project" value="UniProtKB-KW"/>
</dbReference>
<dbReference type="SUPFAM" id="SSF46894">
    <property type="entry name" value="C-terminal effector domain of the bipartite response regulators"/>
    <property type="match status" value="1"/>
</dbReference>
<dbReference type="AlphaFoldDB" id="A0A930VFC4"/>
<feature type="compositionally biased region" description="Low complexity" evidence="5">
    <location>
        <begin position="1021"/>
        <end position="1038"/>
    </location>
</feature>
<dbReference type="SUPFAM" id="SSF52540">
    <property type="entry name" value="P-loop containing nucleoside triphosphate hydrolases"/>
    <property type="match status" value="1"/>
</dbReference>
<dbReference type="Proteomes" id="UP000640489">
    <property type="component" value="Unassembled WGS sequence"/>
</dbReference>
<evidence type="ECO:0000259" key="6">
    <source>
        <dbReference type="SMART" id="SM00862"/>
    </source>
</evidence>
<organism evidence="8 9">
    <name type="scientific">Nocardioides islandensis</name>
    <dbReference type="NCBI Taxonomy" id="433663"/>
    <lineage>
        <taxon>Bacteria</taxon>
        <taxon>Bacillati</taxon>
        <taxon>Actinomycetota</taxon>
        <taxon>Actinomycetes</taxon>
        <taxon>Propionibacteriales</taxon>
        <taxon>Nocardioidaceae</taxon>
        <taxon>Nocardioides</taxon>
    </lineage>
</organism>
<feature type="region of interest" description="Disordered" evidence="5">
    <location>
        <begin position="1012"/>
        <end position="1038"/>
    </location>
</feature>
<dbReference type="GO" id="GO:0006355">
    <property type="term" value="P:regulation of DNA-templated transcription"/>
    <property type="evidence" value="ECO:0007669"/>
    <property type="project" value="InterPro"/>
</dbReference>
<dbReference type="Pfam" id="PF13191">
    <property type="entry name" value="AAA_16"/>
    <property type="match status" value="1"/>
</dbReference>
<dbReference type="RefSeq" id="WP_194708711.1">
    <property type="nucleotide sequence ID" value="NZ_JADKPN010000016.1"/>
</dbReference>
<keyword evidence="4" id="KW-0238">DNA-binding</keyword>
<evidence type="ECO:0000256" key="4">
    <source>
        <dbReference type="ARBA" id="ARBA00023125"/>
    </source>
</evidence>
<dbReference type="SUPFAM" id="SSF48452">
    <property type="entry name" value="TPR-like"/>
    <property type="match status" value="2"/>
</dbReference>
<accession>A0A930VFC4</accession>
<dbReference type="InterPro" id="IPR001867">
    <property type="entry name" value="OmpR/PhoB-type_DNA-bd"/>
</dbReference>
<dbReference type="GO" id="GO:0005524">
    <property type="term" value="F:ATP binding"/>
    <property type="evidence" value="ECO:0007669"/>
    <property type="project" value="UniProtKB-KW"/>
</dbReference>
<comment type="similarity">
    <text evidence="1">Belongs to the AfsR/DnrI/RedD regulatory family.</text>
</comment>
<name>A0A930VFC4_9ACTN</name>
<keyword evidence="9" id="KW-1185">Reference proteome</keyword>
<reference evidence="8" key="1">
    <citation type="submission" date="2020-11" db="EMBL/GenBank/DDBJ databases">
        <title>Nocardioides sp. nov., isolated from Soil of Cynanchum wilfordii Hemsley rhizosphere.</title>
        <authorList>
            <person name="Lee J.-S."/>
            <person name="Suh M.K."/>
            <person name="Kim J.-S."/>
        </authorList>
    </citation>
    <scope>NUCLEOTIDE SEQUENCE</scope>
    <source>
        <strain evidence="8">KCTC 19275</strain>
    </source>
</reference>
<dbReference type="PANTHER" id="PTHR16305:SF35">
    <property type="entry name" value="TRANSCRIPTIONAL ACTIVATOR DOMAIN"/>
    <property type="match status" value="1"/>
</dbReference>
<dbReference type="GO" id="GO:0000160">
    <property type="term" value="P:phosphorelay signal transduction system"/>
    <property type="evidence" value="ECO:0007669"/>
    <property type="project" value="InterPro"/>
</dbReference>
<evidence type="ECO:0000313" key="8">
    <source>
        <dbReference type="EMBL" id="MBF4765528.1"/>
    </source>
</evidence>
<dbReference type="InterPro" id="IPR027417">
    <property type="entry name" value="P-loop_NTPase"/>
</dbReference>